<keyword evidence="4" id="KW-1185">Reference proteome</keyword>
<feature type="compositionally biased region" description="Basic and acidic residues" evidence="1">
    <location>
        <begin position="203"/>
        <end position="212"/>
    </location>
</feature>
<dbReference type="AlphaFoldDB" id="A0AAD4THF3"/>
<reference evidence="3" key="1">
    <citation type="submission" date="2022-04" db="EMBL/GenBank/DDBJ databases">
        <title>A functionally conserved STORR gene fusion in Papaver species that diverged 16.8 million years ago.</title>
        <authorList>
            <person name="Catania T."/>
        </authorList>
    </citation>
    <scope>NUCLEOTIDE SEQUENCE</scope>
    <source>
        <strain evidence="3">S-188037</strain>
    </source>
</reference>
<feature type="compositionally biased region" description="Basic and acidic residues" evidence="1">
    <location>
        <begin position="309"/>
        <end position="319"/>
    </location>
</feature>
<comment type="caution">
    <text evidence="3">The sequence shown here is derived from an EMBL/GenBank/DDBJ whole genome shotgun (WGS) entry which is preliminary data.</text>
</comment>
<dbReference type="Gene3D" id="1.10.10.60">
    <property type="entry name" value="Homeodomain-like"/>
    <property type="match status" value="1"/>
</dbReference>
<dbReference type="Proteomes" id="UP001202328">
    <property type="component" value="Unassembled WGS sequence"/>
</dbReference>
<dbReference type="PANTHER" id="PTHR33492">
    <property type="entry name" value="OSJNBA0043A12.37 PROTEIN-RELATED"/>
    <property type="match status" value="1"/>
</dbReference>
<evidence type="ECO:0000256" key="1">
    <source>
        <dbReference type="SAM" id="MobiDB-lite"/>
    </source>
</evidence>
<accession>A0AAD4THF3</accession>
<feature type="compositionally biased region" description="Basic and acidic residues" evidence="1">
    <location>
        <begin position="277"/>
        <end position="287"/>
    </location>
</feature>
<evidence type="ECO:0000313" key="3">
    <source>
        <dbReference type="EMBL" id="KAI3957169.1"/>
    </source>
</evidence>
<feature type="region of interest" description="Disordered" evidence="1">
    <location>
        <begin position="249"/>
        <end position="422"/>
    </location>
</feature>
<gene>
    <name evidence="3" type="ORF">MKW98_002796</name>
</gene>
<feature type="region of interest" description="Disordered" evidence="1">
    <location>
        <begin position="1"/>
        <end position="36"/>
    </location>
</feature>
<dbReference type="InterPro" id="IPR001005">
    <property type="entry name" value="SANT/Myb"/>
</dbReference>
<feature type="compositionally biased region" description="Basic and acidic residues" evidence="1">
    <location>
        <begin position="249"/>
        <end position="260"/>
    </location>
</feature>
<proteinExistence type="predicted"/>
<dbReference type="PROSITE" id="PS50090">
    <property type="entry name" value="MYB_LIKE"/>
    <property type="match status" value="1"/>
</dbReference>
<feature type="compositionally biased region" description="Basic and acidic residues" evidence="1">
    <location>
        <begin position="329"/>
        <end position="339"/>
    </location>
</feature>
<feature type="region of interest" description="Disordered" evidence="1">
    <location>
        <begin position="177"/>
        <end position="214"/>
    </location>
</feature>
<feature type="domain" description="Myb-like" evidence="2">
    <location>
        <begin position="48"/>
        <end position="104"/>
    </location>
</feature>
<dbReference type="PANTHER" id="PTHR33492:SF4">
    <property type="entry name" value="OS02G0174300 PROTEIN"/>
    <property type="match status" value="1"/>
</dbReference>
<feature type="compositionally biased region" description="Basic and acidic residues" evidence="1">
    <location>
        <begin position="356"/>
        <end position="377"/>
    </location>
</feature>
<dbReference type="EMBL" id="JAJJMB010001378">
    <property type="protein sequence ID" value="KAI3957169.1"/>
    <property type="molecule type" value="Genomic_DNA"/>
</dbReference>
<sequence length="503" mass="56124">MKETEQAGDPQTFETPEKQKLRRGSRKRGSNSQVVSSRVTRSRLAADWTTEELITLVTETVAIDAAFSRALPSIQKWKMISDKCTALGVGRSSDQCHRKWESLLVDYRKIKDWESKRGLVSYWSLEKERKMEHELPISFDAELFKCLDESLKLQGYQSESDNGGSESEAEVEKLNDITISDLKKQSGSTQGSQKSKRGPPKSKITETAKEQGKITVLVEPEGNIVETAENESIVAEAAVKKGRVDRPKVKITETTEHNGDVTEATEQIGGITQPAEEEAKAIEETVQKRRFGRPKTKVTETAEEEVNEEEGKAIEETIQKRRFGRPKTKVTEMADEQGKVTEAAVQKQRFGRPKTKVPEPAEQKGERTVSAEQEGKVIETAVQKGRVSGPKRKSTDTTSEQKGKETETAEENGKSTKVDVQKRVGRPKSKVIEMTQKTRADVELIHAILRGDLNPKDIDLNEPRNPGMLQTETARRQADDLIAVLGSLVDNLIQLTDMVEGRA</sequence>
<dbReference type="Pfam" id="PF13837">
    <property type="entry name" value="Myb_DNA-bind_4"/>
    <property type="match status" value="1"/>
</dbReference>
<name>A0AAD4THF3_9MAGN</name>
<feature type="compositionally biased region" description="Basic residues" evidence="1">
    <location>
        <begin position="20"/>
        <end position="29"/>
    </location>
</feature>
<protein>
    <recommendedName>
        <fullName evidence="2">Myb-like domain-containing protein</fullName>
    </recommendedName>
</protein>
<organism evidence="3 4">
    <name type="scientific">Papaver atlanticum</name>
    <dbReference type="NCBI Taxonomy" id="357466"/>
    <lineage>
        <taxon>Eukaryota</taxon>
        <taxon>Viridiplantae</taxon>
        <taxon>Streptophyta</taxon>
        <taxon>Embryophyta</taxon>
        <taxon>Tracheophyta</taxon>
        <taxon>Spermatophyta</taxon>
        <taxon>Magnoliopsida</taxon>
        <taxon>Ranunculales</taxon>
        <taxon>Papaveraceae</taxon>
        <taxon>Papaveroideae</taxon>
        <taxon>Papaver</taxon>
    </lineage>
</organism>
<evidence type="ECO:0000259" key="2">
    <source>
        <dbReference type="PROSITE" id="PS50090"/>
    </source>
</evidence>
<evidence type="ECO:0000313" key="4">
    <source>
        <dbReference type="Proteomes" id="UP001202328"/>
    </source>
</evidence>
<dbReference type="InterPro" id="IPR044822">
    <property type="entry name" value="Myb_DNA-bind_4"/>
</dbReference>
<feature type="compositionally biased region" description="Basic and acidic residues" evidence="1">
    <location>
        <begin position="393"/>
        <end position="422"/>
    </location>
</feature>